<reference evidence="4" key="1">
    <citation type="submission" date="2021-01" db="EMBL/GenBank/DDBJ databases">
        <authorList>
            <person name="Corre E."/>
            <person name="Pelletier E."/>
            <person name="Niang G."/>
            <person name="Scheremetjew M."/>
            <person name="Finn R."/>
            <person name="Kale V."/>
            <person name="Holt S."/>
            <person name="Cochrane G."/>
            <person name="Meng A."/>
            <person name="Brown T."/>
            <person name="Cohen L."/>
        </authorList>
    </citation>
    <scope>NUCLEOTIDE SEQUENCE</scope>
    <source>
        <strain evidence="4">CCMP1510</strain>
    </source>
</reference>
<evidence type="ECO:0000313" key="3">
    <source>
        <dbReference type="EMBL" id="CAE0367761.1"/>
    </source>
</evidence>
<sequence>MPPRNSQNQKKKRKKRMMNVIFLSFVVSSSLVSAFIAAPSPQLRRKIKSNALIPSSSIWLAETGAASSDPTMVGLALGSFGLLLFISVGTIYLTASDRLEQSKLENPQPEKKRLPTMAELETKGIPTNAENTPEGPNRQARRIEQRSKGKKNISDRITF</sequence>
<evidence type="ECO:0000256" key="2">
    <source>
        <dbReference type="SAM" id="Phobius"/>
    </source>
</evidence>
<proteinExistence type="predicted"/>
<keyword evidence="2" id="KW-1133">Transmembrane helix</keyword>
<dbReference type="AlphaFoldDB" id="A0A6S8CRB2"/>
<evidence type="ECO:0000256" key="1">
    <source>
        <dbReference type="SAM" id="MobiDB-lite"/>
    </source>
</evidence>
<organism evidence="4">
    <name type="scientific">Aureoumbra lagunensis</name>
    <dbReference type="NCBI Taxonomy" id="44058"/>
    <lineage>
        <taxon>Eukaryota</taxon>
        <taxon>Sar</taxon>
        <taxon>Stramenopiles</taxon>
        <taxon>Ochrophyta</taxon>
        <taxon>Pelagophyceae</taxon>
        <taxon>Pelagomonadales</taxon>
        <taxon>Aureoumbra</taxon>
    </lineage>
</organism>
<gene>
    <name evidence="3" type="ORF">ALAG00032_LOCUS8518</name>
    <name evidence="4" type="ORF">ALAG00032_LOCUS8519</name>
    <name evidence="5" type="ORF">ALAG00032_LOCUS8520</name>
</gene>
<keyword evidence="2" id="KW-0812">Transmembrane</keyword>
<keyword evidence="2" id="KW-0472">Membrane</keyword>
<feature type="compositionally biased region" description="Basic and acidic residues" evidence="1">
    <location>
        <begin position="141"/>
        <end position="159"/>
    </location>
</feature>
<feature type="compositionally biased region" description="Basic and acidic residues" evidence="1">
    <location>
        <begin position="99"/>
        <end position="113"/>
    </location>
</feature>
<accession>A0A6S8CRB2</accession>
<evidence type="ECO:0000313" key="4">
    <source>
        <dbReference type="EMBL" id="CAE0367762.1"/>
    </source>
</evidence>
<dbReference type="EMBL" id="HBIJ01012551">
    <property type="protein sequence ID" value="CAE0367762.1"/>
    <property type="molecule type" value="Transcribed_RNA"/>
</dbReference>
<dbReference type="EMBL" id="HBIJ01012552">
    <property type="protein sequence ID" value="CAE0367763.1"/>
    <property type="molecule type" value="Transcribed_RNA"/>
</dbReference>
<feature type="transmembrane region" description="Helical" evidence="2">
    <location>
        <begin position="72"/>
        <end position="95"/>
    </location>
</feature>
<evidence type="ECO:0000313" key="5">
    <source>
        <dbReference type="EMBL" id="CAE0367763.1"/>
    </source>
</evidence>
<name>A0A6S8CRB2_9STRA</name>
<protein>
    <recommendedName>
        <fullName evidence="6">Transmembrane protein</fullName>
    </recommendedName>
</protein>
<feature type="region of interest" description="Disordered" evidence="1">
    <location>
        <begin position="99"/>
        <end position="159"/>
    </location>
</feature>
<evidence type="ECO:0008006" key="6">
    <source>
        <dbReference type="Google" id="ProtNLM"/>
    </source>
</evidence>
<dbReference type="EMBL" id="HBIJ01012550">
    <property type="protein sequence ID" value="CAE0367761.1"/>
    <property type="molecule type" value="Transcribed_RNA"/>
</dbReference>